<dbReference type="EMBL" id="QGNW01000322">
    <property type="protein sequence ID" value="RVW76869.1"/>
    <property type="molecule type" value="Genomic_DNA"/>
</dbReference>
<accession>A0A438GXE5</accession>
<dbReference type="Proteomes" id="UP000288805">
    <property type="component" value="Unassembled WGS sequence"/>
</dbReference>
<protein>
    <submittedName>
        <fullName evidence="1">Putative ribonuclease H protein</fullName>
    </submittedName>
</protein>
<dbReference type="PANTHER" id="PTHR36617:SF16">
    <property type="entry name" value="OS04G0516500 PROTEIN"/>
    <property type="match status" value="1"/>
</dbReference>
<organism evidence="1 2">
    <name type="scientific">Vitis vinifera</name>
    <name type="common">Grape</name>
    <dbReference type="NCBI Taxonomy" id="29760"/>
    <lineage>
        <taxon>Eukaryota</taxon>
        <taxon>Viridiplantae</taxon>
        <taxon>Streptophyta</taxon>
        <taxon>Embryophyta</taxon>
        <taxon>Tracheophyta</taxon>
        <taxon>Spermatophyta</taxon>
        <taxon>Magnoliopsida</taxon>
        <taxon>eudicotyledons</taxon>
        <taxon>Gunneridae</taxon>
        <taxon>Pentapetalae</taxon>
        <taxon>rosids</taxon>
        <taxon>Vitales</taxon>
        <taxon>Vitaceae</taxon>
        <taxon>Viteae</taxon>
        <taxon>Vitis</taxon>
    </lineage>
</organism>
<reference evidence="1 2" key="1">
    <citation type="journal article" date="2018" name="PLoS Genet.">
        <title>Population sequencing reveals clonal diversity and ancestral inbreeding in the grapevine cultivar Chardonnay.</title>
        <authorList>
            <person name="Roach M.J."/>
            <person name="Johnson D.L."/>
            <person name="Bohlmann J."/>
            <person name="van Vuuren H.J."/>
            <person name="Jones S.J."/>
            <person name="Pretorius I.S."/>
            <person name="Schmidt S.A."/>
            <person name="Borneman A.R."/>
        </authorList>
    </citation>
    <scope>NUCLEOTIDE SEQUENCE [LARGE SCALE GENOMIC DNA]</scope>
    <source>
        <strain evidence="2">cv. Chardonnay</strain>
        <tissue evidence="1">Leaf</tissue>
    </source>
</reference>
<evidence type="ECO:0000313" key="2">
    <source>
        <dbReference type="Proteomes" id="UP000288805"/>
    </source>
</evidence>
<name>A0A438GXE5_VITVI</name>
<sequence length="373" mass="43797">MSRLRVNLDKSELIPMGRVENVEELTHEFGCKFSTLLSSYLGLPLGARFKDVTVRNDVEERLRKRFFNLERQYISKGEKEKGGLGVRNLVLLAKALLCKWSWRFVVEREALWRQVICGKYGEEEGGRWSCEVRGSFGVGLWKAIKRDWDAMGINKVYFVGNGRRVRFWKDRWCGDNPLCTSFPSLFAISLSKEVWVEDVWSHSGGGVWVPRFSRRLNDWEVFNVERLLLRLQGRRVCSDVEDQVVWTTSQDGRFFVKSFYKALELERQGDFPARVIWNSWMLSWRKSLLITFSCIVSWQGAYGTCFLCLGCRGFFHPQLERRYWGGLGLVWERRGRKCGYQPPYAFWIVWKERNNRAFENEGHLVQGCKSFPL</sequence>
<proteinExistence type="predicted"/>
<evidence type="ECO:0000313" key="1">
    <source>
        <dbReference type="EMBL" id="RVW76869.1"/>
    </source>
</evidence>
<gene>
    <name evidence="1" type="primary">VvCHDp000001_1138</name>
    <name evidence="1" type="ORF">CK203_043052</name>
</gene>
<dbReference type="AlphaFoldDB" id="A0A438GXE5"/>
<dbReference type="PANTHER" id="PTHR36617">
    <property type="entry name" value="PROTEIN, PUTATIVE-RELATED"/>
    <property type="match status" value="1"/>
</dbReference>
<comment type="caution">
    <text evidence="1">The sequence shown here is derived from an EMBL/GenBank/DDBJ whole genome shotgun (WGS) entry which is preliminary data.</text>
</comment>